<dbReference type="EMBL" id="FRDM01000016">
    <property type="protein sequence ID" value="SHN81216.1"/>
    <property type="molecule type" value="Genomic_DNA"/>
</dbReference>
<reference evidence="1 2" key="1">
    <citation type="submission" date="2016-12" db="EMBL/GenBank/DDBJ databases">
        <authorList>
            <person name="Song W.-J."/>
            <person name="Kurnit D.M."/>
        </authorList>
    </citation>
    <scope>NUCLEOTIDE SEQUENCE [LARGE SCALE GENOMIC DNA]</scope>
    <source>
        <strain evidence="1 2">DSM 43162</strain>
    </source>
</reference>
<name>A0A1M7UE50_9ACTN</name>
<dbReference type="RefSeq" id="WP_141243036.1">
    <property type="nucleotide sequence ID" value="NZ_FRDM01000016.1"/>
</dbReference>
<dbReference type="Proteomes" id="UP000184428">
    <property type="component" value="Unassembled WGS sequence"/>
</dbReference>
<proteinExistence type="predicted"/>
<dbReference type="OrthoDB" id="4500247at2"/>
<sequence length="85" mass="9370">MSDRLLASKARCRKQVPPRRAALRFGWVAGPWVELADGRRGKRLVPHPLEVRAVVGAVHMAAFADRSNADIGLFVPEVGVRDSRV</sequence>
<evidence type="ECO:0000313" key="1">
    <source>
        <dbReference type="EMBL" id="SHN81216.1"/>
    </source>
</evidence>
<organism evidence="1 2">
    <name type="scientific">Geodermatophilus obscurus</name>
    <dbReference type="NCBI Taxonomy" id="1861"/>
    <lineage>
        <taxon>Bacteria</taxon>
        <taxon>Bacillati</taxon>
        <taxon>Actinomycetota</taxon>
        <taxon>Actinomycetes</taxon>
        <taxon>Geodermatophilales</taxon>
        <taxon>Geodermatophilaceae</taxon>
        <taxon>Geodermatophilus</taxon>
    </lineage>
</organism>
<gene>
    <name evidence="1" type="ORF">SAMN05660350_03037</name>
</gene>
<protein>
    <submittedName>
        <fullName evidence="1">Uncharacterized protein</fullName>
    </submittedName>
</protein>
<dbReference type="AlphaFoldDB" id="A0A1M7UE50"/>
<evidence type="ECO:0000313" key="2">
    <source>
        <dbReference type="Proteomes" id="UP000184428"/>
    </source>
</evidence>
<accession>A0A1M7UE50</accession>